<dbReference type="InterPro" id="IPR024320">
    <property type="entry name" value="LPG_synthase_C"/>
</dbReference>
<organism evidence="2 3">
    <name type="scientific">Ruminococcus albus 8</name>
    <dbReference type="NCBI Taxonomy" id="246199"/>
    <lineage>
        <taxon>Bacteria</taxon>
        <taxon>Bacillati</taxon>
        <taxon>Bacillota</taxon>
        <taxon>Clostridia</taxon>
        <taxon>Eubacteriales</taxon>
        <taxon>Oscillospiraceae</taxon>
        <taxon>Ruminococcus</taxon>
    </lineage>
</organism>
<dbReference type="SUPFAM" id="SSF55729">
    <property type="entry name" value="Acyl-CoA N-acyltransferases (Nat)"/>
    <property type="match status" value="2"/>
</dbReference>
<dbReference type="PANTHER" id="PTHR41373">
    <property type="entry name" value="DUF2156 DOMAIN-CONTAINING PROTEIN"/>
    <property type="match status" value="1"/>
</dbReference>
<dbReference type="PIRSF" id="PIRSF018688">
    <property type="entry name" value="UCP018688"/>
    <property type="match status" value="1"/>
</dbReference>
<comment type="caution">
    <text evidence="2">The sequence shown here is derived from an EMBL/GenBank/DDBJ whole genome shotgun (WGS) entry which is preliminary data.</text>
</comment>
<proteinExistence type="predicted"/>
<dbReference type="STRING" id="246199.CUS_7827"/>
<dbReference type="Gene3D" id="3.40.630.30">
    <property type="match status" value="1"/>
</dbReference>
<reference evidence="2 3" key="1">
    <citation type="submission" date="2011-02" db="EMBL/GenBank/DDBJ databases">
        <authorList>
            <person name="Nelson K.E."/>
            <person name="Sutton G."/>
            <person name="Torralba M."/>
            <person name="Durkin S."/>
            <person name="Harkins D."/>
            <person name="Montgomery R."/>
            <person name="Ziemer C."/>
            <person name="Klaassens E."/>
            <person name="Ocuiv P."/>
            <person name="Morrison M."/>
        </authorList>
    </citation>
    <scope>NUCLEOTIDE SEQUENCE [LARGE SCALE GENOMIC DNA]</scope>
    <source>
        <strain evidence="2 3">8</strain>
    </source>
</reference>
<feature type="domain" description="Phosphatidylglycerol lysyltransferase C-terminal" evidence="1">
    <location>
        <begin position="22"/>
        <end position="297"/>
    </location>
</feature>
<dbReference type="InterPro" id="IPR016181">
    <property type="entry name" value="Acyl_CoA_acyltransferase"/>
</dbReference>
<dbReference type="Proteomes" id="UP000004259">
    <property type="component" value="Unassembled WGS sequence"/>
</dbReference>
<accession>E9SFM9</accession>
<sequence>MFDFRKIRLSDREEVVKRLSISDFRGCEYSFANNFAWHRLNDSVVCIHGDFYILMGFDSGVPYVIFPVGVRKDDDGKKRIIALFDELEEHFASMGHKLMICSVSEEDIPWLKDVYGDRVSFEYDRGNSDYIYKAQDLIEFAGKRFHGKRNHVKRFMDNNWSFEAMTSDSIDECVLFAAEFYNSSEDESRSAAIEQFAIHNFLMNFDELELKGGILRVDGKIVGMTIGEQLNSDTFVVHIEKARSDINGAYPMLCQQFARLNAADLRYINREEDMGIEGLRKSKMSYHPEFLLNKYVAIFK</sequence>
<dbReference type="RefSeq" id="WP_002852189.1">
    <property type="nucleotide sequence ID" value="NZ_ADKM02000122.1"/>
</dbReference>
<evidence type="ECO:0000313" key="3">
    <source>
        <dbReference type="Proteomes" id="UP000004259"/>
    </source>
</evidence>
<dbReference type="AlphaFoldDB" id="E9SFM9"/>
<protein>
    <recommendedName>
        <fullName evidence="1">Phosphatidylglycerol lysyltransferase C-terminal domain-containing protein</fullName>
    </recommendedName>
</protein>
<evidence type="ECO:0000313" key="2">
    <source>
        <dbReference type="EMBL" id="EGC01844.1"/>
    </source>
</evidence>
<dbReference type="InterPro" id="IPR016732">
    <property type="entry name" value="UCP018688"/>
</dbReference>
<evidence type="ECO:0000259" key="1">
    <source>
        <dbReference type="Pfam" id="PF09924"/>
    </source>
</evidence>
<dbReference type="eggNOG" id="COG4866">
    <property type="taxonomic scope" value="Bacteria"/>
</dbReference>
<dbReference type="Pfam" id="PF09924">
    <property type="entry name" value="LPG_synthase_C"/>
    <property type="match status" value="1"/>
</dbReference>
<name>E9SFM9_RUMAL</name>
<keyword evidence="3" id="KW-1185">Reference proteome</keyword>
<dbReference type="OrthoDB" id="9765580at2"/>
<gene>
    <name evidence="2" type="ORF">CUS_7827</name>
</gene>
<dbReference type="PANTHER" id="PTHR41373:SF1">
    <property type="entry name" value="PHOSPHATIDYLGLYCEROL LYSYLTRANSFERASE C-TERMINAL DOMAIN-CONTAINING PROTEIN"/>
    <property type="match status" value="1"/>
</dbReference>
<dbReference type="EMBL" id="ADKM02000122">
    <property type="protein sequence ID" value="EGC01844.1"/>
    <property type="molecule type" value="Genomic_DNA"/>
</dbReference>